<keyword evidence="14" id="KW-0829">Tyrosine-protein kinase</keyword>
<feature type="coiled-coil region" evidence="16">
    <location>
        <begin position="311"/>
        <end position="359"/>
    </location>
</feature>
<dbReference type="SUPFAM" id="SSF52540">
    <property type="entry name" value="P-loop containing nucleoside triphosphate hydrolases"/>
    <property type="match status" value="1"/>
</dbReference>
<dbReference type="Pfam" id="PF02706">
    <property type="entry name" value="Wzz"/>
    <property type="match status" value="1"/>
</dbReference>
<keyword evidence="5" id="KW-1003">Cell membrane</keyword>
<accession>A0A4T3EWV9</accession>
<evidence type="ECO:0000256" key="13">
    <source>
        <dbReference type="ARBA" id="ARBA00023136"/>
    </source>
</evidence>
<evidence type="ECO:0000256" key="9">
    <source>
        <dbReference type="ARBA" id="ARBA00022741"/>
    </source>
</evidence>
<evidence type="ECO:0000256" key="17">
    <source>
        <dbReference type="SAM" id="Phobius"/>
    </source>
</evidence>
<dbReference type="PANTHER" id="PTHR32309">
    <property type="entry name" value="TYROSINE-PROTEIN KINASE"/>
    <property type="match status" value="1"/>
</dbReference>
<reference evidence="20 21" key="1">
    <citation type="submission" date="2019-04" db="EMBL/GenBank/DDBJ databases">
        <title>Altererythrobacter aquimixticola sp. nov., isolated from sediment of junction between the ocean and a freshwater spring.</title>
        <authorList>
            <person name="Yoon J.-H."/>
        </authorList>
    </citation>
    <scope>NUCLEOTIDE SEQUENCE [LARGE SCALE GENOMIC DNA]</scope>
    <source>
        <strain evidence="20 21">SSKS-13</strain>
    </source>
</reference>
<keyword evidence="12 17" id="KW-1133">Transmembrane helix</keyword>
<keyword evidence="16" id="KW-0175">Coiled coil</keyword>
<comment type="similarity">
    <text evidence="3">Belongs to the etk/wzc family.</text>
</comment>
<keyword evidence="11" id="KW-0067">ATP-binding</keyword>
<evidence type="ECO:0000256" key="12">
    <source>
        <dbReference type="ARBA" id="ARBA00022989"/>
    </source>
</evidence>
<dbReference type="GO" id="GO:0005886">
    <property type="term" value="C:plasma membrane"/>
    <property type="evidence" value="ECO:0007669"/>
    <property type="project" value="UniProtKB-SubCell"/>
</dbReference>
<evidence type="ECO:0000256" key="1">
    <source>
        <dbReference type="ARBA" id="ARBA00004429"/>
    </source>
</evidence>
<name>A0A4T3EWV9_9SPHN</name>
<comment type="subcellular location">
    <subcellularLocation>
        <location evidence="1">Cell inner membrane</location>
        <topology evidence="1">Multi-pass membrane protein</topology>
    </subcellularLocation>
</comment>
<evidence type="ECO:0000313" key="20">
    <source>
        <dbReference type="EMBL" id="TIX48983.1"/>
    </source>
</evidence>
<evidence type="ECO:0000256" key="16">
    <source>
        <dbReference type="SAM" id="Coils"/>
    </source>
</evidence>
<dbReference type="OrthoDB" id="230260at2"/>
<evidence type="ECO:0000256" key="4">
    <source>
        <dbReference type="ARBA" id="ARBA00011903"/>
    </source>
</evidence>
<evidence type="ECO:0000259" key="19">
    <source>
        <dbReference type="Pfam" id="PF13614"/>
    </source>
</evidence>
<dbReference type="GO" id="GO:0005524">
    <property type="term" value="F:ATP binding"/>
    <property type="evidence" value="ECO:0007669"/>
    <property type="project" value="UniProtKB-KW"/>
</dbReference>
<dbReference type="PANTHER" id="PTHR32309:SF13">
    <property type="entry name" value="FERRIC ENTEROBACTIN TRANSPORT PROTEIN FEPE"/>
    <property type="match status" value="1"/>
</dbReference>
<dbReference type="InterPro" id="IPR003856">
    <property type="entry name" value="LPS_length_determ_N"/>
</dbReference>
<dbReference type="Proteomes" id="UP000309389">
    <property type="component" value="Unassembled WGS sequence"/>
</dbReference>
<keyword evidence="10 20" id="KW-0418">Kinase</keyword>
<comment type="caution">
    <text evidence="20">The sequence shown here is derived from an EMBL/GenBank/DDBJ whole genome shotgun (WGS) entry which is preliminary data.</text>
</comment>
<evidence type="ECO:0000256" key="15">
    <source>
        <dbReference type="ARBA" id="ARBA00051245"/>
    </source>
</evidence>
<evidence type="ECO:0000256" key="8">
    <source>
        <dbReference type="ARBA" id="ARBA00022692"/>
    </source>
</evidence>
<keyword evidence="6" id="KW-0997">Cell inner membrane</keyword>
<dbReference type="Gene3D" id="3.40.50.300">
    <property type="entry name" value="P-loop containing nucleotide triphosphate hydrolases"/>
    <property type="match status" value="1"/>
</dbReference>
<dbReference type="EMBL" id="SSHH01000004">
    <property type="protein sequence ID" value="TIX48983.1"/>
    <property type="molecule type" value="Genomic_DNA"/>
</dbReference>
<evidence type="ECO:0000256" key="7">
    <source>
        <dbReference type="ARBA" id="ARBA00022679"/>
    </source>
</evidence>
<gene>
    <name evidence="20" type="ORF">E5222_14715</name>
</gene>
<keyword evidence="8 17" id="KW-0812">Transmembrane</keyword>
<evidence type="ECO:0000256" key="11">
    <source>
        <dbReference type="ARBA" id="ARBA00022840"/>
    </source>
</evidence>
<evidence type="ECO:0000256" key="2">
    <source>
        <dbReference type="ARBA" id="ARBA00007316"/>
    </source>
</evidence>
<comment type="catalytic activity">
    <reaction evidence="15">
        <text>L-tyrosyl-[protein] + ATP = O-phospho-L-tyrosyl-[protein] + ADP + H(+)</text>
        <dbReference type="Rhea" id="RHEA:10596"/>
        <dbReference type="Rhea" id="RHEA-COMP:10136"/>
        <dbReference type="Rhea" id="RHEA-COMP:20101"/>
        <dbReference type="ChEBI" id="CHEBI:15378"/>
        <dbReference type="ChEBI" id="CHEBI:30616"/>
        <dbReference type="ChEBI" id="CHEBI:46858"/>
        <dbReference type="ChEBI" id="CHEBI:61978"/>
        <dbReference type="ChEBI" id="CHEBI:456216"/>
        <dbReference type="EC" id="2.7.10.2"/>
    </reaction>
</comment>
<feature type="domain" description="Polysaccharide chain length determinant N-terminal" evidence="18">
    <location>
        <begin position="34"/>
        <end position="127"/>
    </location>
</feature>
<dbReference type="CDD" id="cd05387">
    <property type="entry name" value="BY-kinase"/>
    <property type="match status" value="1"/>
</dbReference>
<keyword evidence="13 17" id="KW-0472">Membrane</keyword>
<keyword evidence="7 20" id="KW-0808">Transferase</keyword>
<organism evidence="20 21">
    <name type="scientific">Alteraurantiacibacter aquimixticola</name>
    <dbReference type="NCBI Taxonomy" id="2489173"/>
    <lineage>
        <taxon>Bacteria</taxon>
        <taxon>Pseudomonadati</taxon>
        <taxon>Pseudomonadota</taxon>
        <taxon>Alphaproteobacteria</taxon>
        <taxon>Sphingomonadales</taxon>
        <taxon>Erythrobacteraceae</taxon>
        <taxon>Alteraurantiacibacter</taxon>
    </lineage>
</organism>
<feature type="transmembrane region" description="Helical" evidence="17">
    <location>
        <begin position="49"/>
        <end position="68"/>
    </location>
</feature>
<dbReference type="EC" id="2.7.10.2" evidence="4"/>
<evidence type="ECO:0000256" key="14">
    <source>
        <dbReference type="ARBA" id="ARBA00023137"/>
    </source>
</evidence>
<dbReference type="InterPro" id="IPR027417">
    <property type="entry name" value="P-loop_NTPase"/>
</dbReference>
<feature type="transmembrane region" description="Helical" evidence="17">
    <location>
        <begin position="451"/>
        <end position="472"/>
    </location>
</feature>
<feature type="domain" description="AAA" evidence="19">
    <location>
        <begin position="539"/>
        <end position="682"/>
    </location>
</feature>
<evidence type="ECO:0000256" key="10">
    <source>
        <dbReference type="ARBA" id="ARBA00022777"/>
    </source>
</evidence>
<comment type="similarity">
    <text evidence="2">Belongs to the CpsD/CapB family.</text>
</comment>
<keyword evidence="9" id="KW-0547">Nucleotide-binding</keyword>
<sequence>MQTEQTAANGRSNRMDRYMPRQDGYYSDGPVPMQLSLTAIRAIIWRQRFIFAGVILLVVVGTLIWTLLQTPIYQAEAKIRVNLFGTTIVEGQDVSDPFVPTTQVGDYLITLSEVIQSRSMALKVADAMNLHNNAQFIADAGIGGDDTLSEEERRQIAASILQGNLEVTPPARSQILAVGYSSSNPVLAAEIANGYAENFLTDDIDQSVAANAYAQEYLEEQIADVRRQLREAEITSIDYARSNQIIGQSSDAGAQAATSGTAPTLTASNLASINTRYIEARAERLSAEARWNAVANVPAAQIAEVQQDAAIQRLLGERAQLEGRLADLRVRYRDDYPAVQELQSQIEELNGQIASMRSDVKQRLRNEYLAAVREENILSDELRRVSQNSLEEQDRRVQFNQIDRDVQSLRSQLDSLLARYNQIAAAANIQSSKFTLLDPARIPTGPSSPNLWRNLLVALVLAIALAIAIAVLREILDDKLRTIEELETRLKLTALGQTPYVADEVSDDLDNRFSPISEAYSSIRASLEYYLGDVKGSAIQFTSNSPGEGKTTSASAVAQKFAAVGYKVLLVDMDLRRPALAARFGVARPKSGLVEVLHGHLPLQSAIIPSGKENLDLLLTAKSPAQPVEILSSGLVPAMLAQAKMRYDLVIVDSSPVLGIADAPLLSRSVDAVVMIIEANRGHMRDVRTAVRRLQDMNANIVGAIMTKYRALEAGESYNYQYQYYSYNAED</sequence>
<evidence type="ECO:0000313" key="21">
    <source>
        <dbReference type="Proteomes" id="UP000309389"/>
    </source>
</evidence>
<dbReference type="InterPro" id="IPR005702">
    <property type="entry name" value="Wzc-like_C"/>
</dbReference>
<dbReference type="InterPro" id="IPR025669">
    <property type="entry name" value="AAA_dom"/>
</dbReference>
<evidence type="ECO:0000256" key="6">
    <source>
        <dbReference type="ARBA" id="ARBA00022519"/>
    </source>
</evidence>
<evidence type="ECO:0000256" key="5">
    <source>
        <dbReference type="ARBA" id="ARBA00022475"/>
    </source>
</evidence>
<keyword evidence="21" id="KW-1185">Reference proteome</keyword>
<dbReference type="InterPro" id="IPR050445">
    <property type="entry name" value="Bact_polysacc_biosynth/exp"/>
</dbReference>
<proteinExistence type="inferred from homology"/>
<evidence type="ECO:0000259" key="18">
    <source>
        <dbReference type="Pfam" id="PF02706"/>
    </source>
</evidence>
<dbReference type="GO" id="GO:0004715">
    <property type="term" value="F:non-membrane spanning protein tyrosine kinase activity"/>
    <property type="evidence" value="ECO:0007669"/>
    <property type="project" value="UniProtKB-EC"/>
</dbReference>
<dbReference type="NCBIfam" id="TIGR01007">
    <property type="entry name" value="eps_fam"/>
    <property type="match status" value="1"/>
</dbReference>
<dbReference type="Pfam" id="PF13614">
    <property type="entry name" value="AAA_31"/>
    <property type="match status" value="1"/>
</dbReference>
<evidence type="ECO:0000256" key="3">
    <source>
        <dbReference type="ARBA" id="ARBA00008883"/>
    </source>
</evidence>
<protein>
    <recommendedName>
        <fullName evidence="4">non-specific protein-tyrosine kinase</fullName>
        <ecNumber evidence="4">2.7.10.2</ecNumber>
    </recommendedName>
</protein>
<feature type="coiled-coil region" evidence="16">
    <location>
        <begin position="399"/>
        <end position="426"/>
    </location>
</feature>
<dbReference type="AlphaFoldDB" id="A0A4T3EWV9"/>
<dbReference type="RefSeq" id="WP_136694557.1">
    <property type="nucleotide sequence ID" value="NZ_SSHH01000004.1"/>
</dbReference>